<comment type="caution">
    <text evidence="7">The sequence shown here is derived from an EMBL/GenBank/DDBJ whole genome shotgun (WGS) entry which is preliminary data.</text>
</comment>
<dbReference type="PROSITE" id="PS50234">
    <property type="entry name" value="VWFA"/>
    <property type="match status" value="1"/>
</dbReference>
<keyword evidence="8" id="KW-1185">Reference proteome</keyword>
<accession>A0ABV5PT82</accession>
<dbReference type="PANTHER" id="PTHR22550">
    <property type="entry name" value="SPORE GERMINATION PROTEIN"/>
    <property type="match status" value="1"/>
</dbReference>
<evidence type="ECO:0000313" key="7">
    <source>
        <dbReference type="EMBL" id="MFB9526428.1"/>
    </source>
</evidence>
<keyword evidence="4 5" id="KW-0472">Membrane</keyword>
<keyword evidence="2 5" id="KW-0812">Transmembrane</keyword>
<gene>
    <name evidence="7" type="ORF">ACFFRN_07365</name>
</gene>
<dbReference type="RefSeq" id="WP_346123468.1">
    <property type="nucleotide sequence ID" value="NZ_BAAAXC010000014.1"/>
</dbReference>
<feature type="domain" description="VWFA" evidence="6">
    <location>
        <begin position="87"/>
        <end position="275"/>
    </location>
</feature>
<dbReference type="InterPro" id="IPR002035">
    <property type="entry name" value="VWF_A"/>
</dbReference>
<dbReference type="EMBL" id="JBHMCE010000002">
    <property type="protein sequence ID" value="MFB9526428.1"/>
    <property type="molecule type" value="Genomic_DNA"/>
</dbReference>
<protein>
    <submittedName>
        <fullName evidence="7">VWA domain-containing protein</fullName>
    </submittedName>
</protein>
<sequence length="324" mass="34565">MRFQAAEWLWLFVVLAVAVAGYVVAQFFRPRYAARFTDLRFLDLLAPNRATWARYLTAGLFALVMGLLIVAAARPATTVQVPRDRATIIVAIDVSLSMVATDIPPSRLQAAKASAKTFITRLPERFNVALVSFARSASVRVSPTADHQAVARAIDALQPAAGTAIGEAVFSSLDALRSFDQQAASDPPPAAIVLLSDGDNTAGRTVLEAIQEAAQSKVPVSTIAFGTPDGVVEIDGRSIPVPPNAETLRTLAEGTAGRAYNAQSSGSLNEVYRSIGSSLGTMTKVQEVGYVVLRWTLVPTFALAALSLLAPITLTRFRRPARDD</sequence>
<dbReference type="SMART" id="SM00327">
    <property type="entry name" value="VWA"/>
    <property type="match status" value="1"/>
</dbReference>
<keyword evidence="1" id="KW-1003">Cell membrane</keyword>
<dbReference type="Pfam" id="PF13519">
    <property type="entry name" value="VWA_2"/>
    <property type="match status" value="1"/>
</dbReference>
<reference evidence="7 8" key="1">
    <citation type="submission" date="2024-09" db="EMBL/GenBank/DDBJ databases">
        <authorList>
            <person name="Sun Q."/>
            <person name="Mori K."/>
        </authorList>
    </citation>
    <scope>NUCLEOTIDE SEQUENCE [LARGE SCALE GENOMIC DNA]</scope>
    <source>
        <strain evidence="7 8">JCM 3323</strain>
    </source>
</reference>
<evidence type="ECO:0000256" key="3">
    <source>
        <dbReference type="ARBA" id="ARBA00022989"/>
    </source>
</evidence>
<feature type="transmembrane region" description="Helical" evidence="5">
    <location>
        <begin position="292"/>
        <end position="314"/>
    </location>
</feature>
<evidence type="ECO:0000256" key="4">
    <source>
        <dbReference type="ARBA" id="ARBA00023136"/>
    </source>
</evidence>
<dbReference type="InterPro" id="IPR036465">
    <property type="entry name" value="vWFA_dom_sf"/>
</dbReference>
<evidence type="ECO:0000259" key="6">
    <source>
        <dbReference type="PROSITE" id="PS50234"/>
    </source>
</evidence>
<dbReference type="PANTHER" id="PTHR22550:SF5">
    <property type="entry name" value="LEUCINE ZIPPER PROTEIN 4"/>
    <property type="match status" value="1"/>
</dbReference>
<evidence type="ECO:0000313" key="8">
    <source>
        <dbReference type="Proteomes" id="UP001589646"/>
    </source>
</evidence>
<dbReference type="SUPFAM" id="SSF53300">
    <property type="entry name" value="vWA-like"/>
    <property type="match status" value="1"/>
</dbReference>
<dbReference type="Proteomes" id="UP001589646">
    <property type="component" value="Unassembled WGS sequence"/>
</dbReference>
<dbReference type="Gene3D" id="3.40.50.410">
    <property type="entry name" value="von Willebrand factor, type A domain"/>
    <property type="match status" value="1"/>
</dbReference>
<evidence type="ECO:0000256" key="5">
    <source>
        <dbReference type="SAM" id="Phobius"/>
    </source>
</evidence>
<dbReference type="InterPro" id="IPR050768">
    <property type="entry name" value="UPF0353/GerABKA_families"/>
</dbReference>
<keyword evidence="3 5" id="KW-1133">Transmembrane helix</keyword>
<name>A0ABV5PT82_9ACTN</name>
<feature type="transmembrane region" description="Helical" evidence="5">
    <location>
        <begin position="52"/>
        <end position="73"/>
    </location>
</feature>
<organism evidence="7 8">
    <name type="scientific">Nonomuraea roseola</name>
    <dbReference type="NCBI Taxonomy" id="46179"/>
    <lineage>
        <taxon>Bacteria</taxon>
        <taxon>Bacillati</taxon>
        <taxon>Actinomycetota</taxon>
        <taxon>Actinomycetes</taxon>
        <taxon>Streptosporangiales</taxon>
        <taxon>Streptosporangiaceae</taxon>
        <taxon>Nonomuraea</taxon>
    </lineage>
</organism>
<evidence type="ECO:0000256" key="1">
    <source>
        <dbReference type="ARBA" id="ARBA00022475"/>
    </source>
</evidence>
<proteinExistence type="predicted"/>
<evidence type="ECO:0000256" key="2">
    <source>
        <dbReference type="ARBA" id="ARBA00022692"/>
    </source>
</evidence>